<keyword evidence="2" id="KW-1185">Reference proteome</keyword>
<name>A0ACC2VSR6_9TREE</name>
<dbReference type="Proteomes" id="UP001227268">
    <property type="component" value="Unassembled WGS sequence"/>
</dbReference>
<dbReference type="EMBL" id="JASBWT010000009">
    <property type="protein sequence ID" value="KAJ9101821.1"/>
    <property type="molecule type" value="Genomic_DNA"/>
</dbReference>
<evidence type="ECO:0000313" key="2">
    <source>
        <dbReference type="Proteomes" id="UP001227268"/>
    </source>
</evidence>
<evidence type="ECO:0000313" key="1">
    <source>
        <dbReference type="EMBL" id="KAJ9101821.1"/>
    </source>
</evidence>
<protein>
    <submittedName>
        <fullName evidence="1">Uncharacterized protein</fullName>
    </submittedName>
</protein>
<accession>A0ACC2VSR6</accession>
<sequence length="466" mass="49566">MADTTDNTADEAYDSLGSSFVSSFSLPPPSPTEYRPSETSKTDASDVPQLIISASENQNKDAPDPIVNSKPEEAKNTVSDDPSAVSNPIPTAQEQAKAAPQEDWKDLLDKNLTSWKAESSEARAKSESTRLRLEEERVNELKRIADEEKELERKLRQDKEDAEIEKKVQALLAEPSGKSHGKKPHHHHDGEMDIKRWNDVRNAWEIIQSGAVAVPGQAGRTEFEEEDPVEVDGRDMTAGDHGGRDGNKAGEVLRRLSNAAASVSQGDGNLNPTPASATRRADLLSASTHSKPEAVSNQREAVADAWKSNAQKAAEEKGAGDASSQKHPEAAAGESQTQEPASSSPPVAESSKSTPAQPAASSTSHGHPQQPPSLTLSLFSGSGHRSLGRIAAVVGINLVLPFINGVMLGFGEIFAREVISWTRSWWRGGLKLGGRWGTGSGAAAIAGRGLMEGARSVDVSGSGSFP</sequence>
<organism evidence="1 2">
    <name type="scientific">Naganishia friedmannii</name>
    <dbReference type="NCBI Taxonomy" id="89922"/>
    <lineage>
        <taxon>Eukaryota</taxon>
        <taxon>Fungi</taxon>
        <taxon>Dikarya</taxon>
        <taxon>Basidiomycota</taxon>
        <taxon>Agaricomycotina</taxon>
        <taxon>Tremellomycetes</taxon>
        <taxon>Filobasidiales</taxon>
        <taxon>Filobasidiaceae</taxon>
        <taxon>Naganishia</taxon>
    </lineage>
</organism>
<reference evidence="1" key="1">
    <citation type="submission" date="2023-04" db="EMBL/GenBank/DDBJ databases">
        <title>Draft Genome sequencing of Naganishia species isolated from polar environments using Oxford Nanopore Technology.</title>
        <authorList>
            <person name="Leo P."/>
            <person name="Venkateswaran K."/>
        </authorList>
    </citation>
    <scope>NUCLEOTIDE SEQUENCE</scope>
    <source>
        <strain evidence="1">MNA-CCFEE 5423</strain>
    </source>
</reference>
<comment type="caution">
    <text evidence="1">The sequence shown here is derived from an EMBL/GenBank/DDBJ whole genome shotgun (WGS) entry which is preliminary data.</text>
</comment>
<gene>
    <name evidence="1" type="ORF">QFC21_003160</name>
</gene>
<proteinExistence type="predicted"/>